<evidence type="ECO:0000313" key="4">
    <source>
        <dbReference type="EMBL" id="EHO66130.1"/>
    </source>
</evidence>
<dbReference type="Pfam" id="PF00207">
    <property type="entry name" value="A2M"/>
    <property type="match status" value="1"/>
</dbReference>
<evidence type="ECO:0000259" key="3">
    <source>
        <dbReference type="SMART" id="SM01360"/>
    </source>
</evidence>
<evidence type="ECO:0000256" key="2">
    <source>
        <dbReference type="SAM" id="SignalP"/>
    </source>
</evidence>
<dbReference type="Pfam" id="PF01835">
    <property type="entry name" value="MG2"/>
    <property type="match status" value="1"/>
</dbReference>
<dbReference type="PANTHER" id="PTHR40094:SF1">
    <property type="entry name" value="UBIQUITIN DOMAIN-CONTAINING PROTEIN"/>
    <property type="match status" value="1"/>
</dbReference>
<comment type="similarity">
    <text evidence="1">Belongs to the protease inhibitor I39 (alpha-2-macroglobulin) family. Bacterial alpha-2-macroglobulin subfamily.</text>
</comment>
<dbReference type="GO" id="GO:0004866">
    <property type="term" value="F:endopeptidase inhibitor activity"/>
    <property type="evidence" value="ECO:0007669"/>
    <property type="project" value="InterPro"/>
</dbReference>
<dbReference type="Gene3D" id="2.60.40.1930">
    <property type="match status" value="1"/>
</dbReference>
<organism evidence="4 5">
    <name type="scientific">Prevotella micans F0438</name>
    <dbReference type="NCBI Taxonomy" id="883158"/>
    <lineage>
        <taxon>Bacteria</taxon>
        <taxon>Pseudomonadati</taxon>
        <taxon>Bacteroidota</taxon>
        <taxon>Bacteroidia</taxon>
        <taxon>Bacteroidales</taxon>
        <taxon>Prevotellaceae</taxon>
        <taxon>Prevotella</taxon>
    </lineage>
</organism>
<feature type="signal peptide" evidence="2">
    <location>
        <begin position="1"/>
        <end position="20"/>
    </location>
</feature>
<keyword evidence="2" id="KW-0732">Signal</keyword>
<dbReference type="EMBL" id="AGWK01000056">
    <property type="protein sequence ID" value="EHO66130.1"/>
    <property type="molecule type" value="Genomic_DNA"/>
</dbReference>
<keyword evidence="5" id="KW-1185">Reference proteome</keyword>
<gene>
    <name evidence="4" type="ORF">HMPREF9140_01957</name>
</gene>
<dbReference type="InterPro" id="IPR051802">
    <property type="entry name" value="YfhM-like"/>
</dbReference>
<accession>H1Q4W9</accession>
<dbReference type="SMART" id="SM01360">
    <property type="entry name" value="A2M"/>
    <property type="match status" value="1"/>
</dbReference>
<dbReference type="InterPro" id="IPR041246">
    <property type="entry name" value="Bact_MG10"/>
</dbReference>
<dbReference type="InterPro" id="IPR001599">
    <property type="entry name" value="Macroglobln_a2"/>
</dbReference>
<dbReference type="PATRIC" id="fig|883158.3.peg.1958"/>
<comment type="caution">
    <text evidence="4">The sequence shown here is derived from an EMBL/GenBank/DDBJ whole genome shotgun (WGS) entry which is preliminary data.</text>
</comment>
<dbReference type="InterPro" id="IPR008930">
    <property type="entry name" value="Terpenoid_cyclase/PrenylTrfase"/>
</dbReference>
<dbReference type="Pfam" id="PF17973">
    <property type="entry name" value="bMG10"/>
    <property type="match status" value="1"/>
</dbReference>
<evidence type="ECO:0000256" key="1">
    <source>
        <dbReference type="ARBA" id="ARBA00010556"/>
    </source>
</evidence>
<dbReference type="PANTHER" id="PTHR40094">
    <property type="entry name" value="ALPHA-2-MACROGLOBULIN HOMOLOG"/>
    <property type="match status" value="1"/>
</dbReference>
<protein>
    <recommendedName>
        <fullName evidence="3">Alpha-2-macroglobulin domain-containing protein</fullName>
    </recommendedName>
</protein>
<dbReference type="InterPro" id="IPR002890">
    <property type="entry name" value="MG2"/>
</dbReference>
<dbReference type="HOGENOM" id="CLU_001849_0_0_10"/>
<dbReference type="RefSeq" id="WP_006953602.1">
    <property type="nucleotide sequence ID" value="NZ_JH594523.1"/>
</dbReference>
<evidence type="ECO:0000313" key="5">
    <source>
        <dbReference type="Proteomes" id="UP000016023"/>
    </source>
</evidence>
<dbReference type="eggNOG" id="COG2373">
    <property type="taxonomic scope" value="Bacteria"/>
</dbReference>
<name>H1Q4W9_9BACT</name>
<dbReference type="Proteomes" id="UP000016023">
    <property type="component" value="Unassembled WGS sequence"/>
</dbReference>
<sequence length="1845" mass="210091">MKKILISLLMMLSTPFTLWGQTYEVLWKQVKEAENKDLPKTQIKVLEKIRSKAAREKSYGNLLAAELLSSSLWTQISPDSAATQKEYLKKRVAESEKKDAVLGAVYNCALGRLFEFDESENKDDYYKKALEHPELLAQHKMSEFNPLIAKGTDDNIFANDLLHVIGMEVENYAALNRFYVARGNREAACYTALLMVRDKKDELSRLDSIIKLYGDLPICGEVAVRKYDVIKEDKTNKELIKFIDESLERWKSWQGIKALANERKELTNPTFGTKAIGAQIIAGKNDQKLFVNMRNIKDLTLTITRTKLDGSTTLNPEYNKELEKIKKELQPETQHVFKRTYSGHEAYEFFEDSIQLPALKEGVYLVKFESSTKNMPSIYRLLYSSNLFLMTEQQAKNKIRYVVVDASSGQPVPGAKLKLFFDERYKRKAYTEILTANKDGEAIFNLKEDRPYTVYVYTDKDRGCKIAGIYNNFSYSNYSVSNVTSRVFTDRVIYRPGQKVNVAAVVYHYSNSELKTRVQAGQTFEIELRNANYEIVASNKVTTDRFGTASTSFDLPSSGLTGSFSVIAKIGLNGSASFNVEEYKRPTFEVTFDEYKEAYTAGDTIKLKGRAKSFAGVPVQNAKVHYTVNRQQAFWWWRSPDNDEQVFEDDVKTDAQGEFTVTLPFVIPEENSEYHYARFFNFEVNADVTDLAGESRQGYASLPLGTQPTAFSSNMKEKNLKDELKSVTFNYLNAAGKQLEGQVKYAIVPYADFKAKDPYKNYATAEANKPVQLKPMTSGRYHLHALCGKDTLDTDFYVFSLTDRRPVIETHDWFYATDSRFSNDGKPVYIQMGSTDANQHVVYSIYSGNKIIETGAFDQSNAITTRTFTYKEEYGDGITLNVAWVKDGELYRHSHSIARPLPDKRLLVKWKTFRNKLTPGQKEEWTVTIQRPDGKAADAQLMATLYDKSLDQILAHSWSLSPSFYDNIPQTSWNTYYRQMLNVSSSANISYQSVGNLSFAGFDIRFLDGFESESGFRYGYINRQLQGNLAGITVNAYAPMKDVAYDSVESNEDFNKSEDAYETRAKIKFTAPVIKKDEVQKSDTKLKKDVQLRENLNETAFFYPQLQTDSEGNISIKFTLPESLTTWRFIGVAHDEDLNNGAIEDEAVAQKTVMVQPNIPRFVRRGDAATISSRLFNTSDKEVKGTCTLELIDPETDTVVYSENKQVVITAQGSASETFSIAKLLDNYSQTLSADQSLLIARVSIVGDNYSDGEQRYLPILPNMEFVTNTHPFTQNQPGTETIDLTKLFPKRTTGQRLTVEYTNNPAWLMIQALPYVAYNYSNNAVSLSSAYYANKLAEKILKASPEIKETILQWKQEKGTETSMMSALQKNQELKELVLNETPWVADANNEAKQKQNLMQFFDENSIRNQLSTTLSEIKKLQKSDGAFSWYCDMLPSFYMTITVVKTLARLQILTGESESGVTSIINSSFRYLDKEVAWQVKEMKKNEKKYKYTAIPSDELCNYVYINALLKRPETADISYLVDRISKKPTELTIYGKALTAVILKQHNKTAKAMEYLQSIKEYTVYNEEKGRYFDSRNAYYSWRDYKIPTEVAAIEALKLITPTDRQTIEEMQRWLLQEKRTQAWDTPLNSVDAVWAFMNDGKWSIDNGPQSVLKIDGSILETPKATAGLGYVKTVRSIDQNQKPVKTFTVEKTSTGTSWGAVYAQFFQPVTEVAESAAGLKVKREILTEKKTDQLKVGDKIVIRLTITADRDYDFVQLIDKRAACLEPLNQISGYHWGYYIAPKDYTTNYYFDLMAKGKHIIETEYFVDREGTYQTGICTVQCAYSPEYSGRTGAVKFNVDK</sequence>
<dbReference type="Gene3D" id="1.50.10.20">
    <property type="match status" value="1"/>
</dbReference>
<reference evidence="4 5" key="1">
    <citation type="submission" date="2011-12" db="EMBL/GenBank/DDBJ databases">
        <title>The Genome Sequence of Prevotella micans F0438.</title>
        <authorList>
            <consortium name="The Broad Institute Genome Sequencing Platform"/>
            <person name="Earl A."/>
            <person name="Ward D."/>
            <person name="Feldgarden M."/>
            <person name="Gevers D."/>
            <person name="Izard J."/>
            <person name="Baranova O.V."/>
            <person name="Blanton J.M."/>
            <person name="Wade W.G."/>
            <person name="Dewhirst F.E."/>
            <person name="Young S.K."/>
            <person name="Zeng Q."/>
            <person name="Gargeya S."/>
            <person name="Fitzgerald M."/>
            <person name="Haas B."/>
            <person name="Abouelleil A."/>
            <person name="Alvarado L."/>
            <person name="Arachchi H.M."/>
            <person name="Berlin A."/>
            <person name="Chapman S.B."/>
            <person name="Gearin G."/>
            <person name="Goldberg J."/>
            <person name="Griggs A."/>
            <person name="Gujja S."/>
            <person name="Hansen M."/>
            <person name="Heiman D."/>
            <person name="Howarth C."/>
            <person name="Larimer J."/>
            <person name="Lui A."/>
            <person name="MacDonald P.J.P."/>
            <person name="McCowen C."/>
            <person name="Montmayeur A."/>
            <person name="Murphy C."/>
            <person name="Neiman D."/>
            <person name="Pearson M."/>
            <person name="Priest M."/>
            <person name="Roberts A."/>
            <person name="Saif S."/>
            <person name="Shea T."/>
            <person name="Sisk P."/>
            <person name="Stolte C."/>
            <person name="Sykes S."/>
            <person name="Wortman J."/>
            <person name="Nusbaum C."/>
            <person name="Birren B."/>
        </authorList>
    </citation>
    <scope>NUCLEOTIDE SEQUENCE [LARGE SCALE GENOMIC DNA]</scope>
    <source>
        <strain evidence="4 5">F0438</strain>
    </source>
</reference>
<feature type="chain" id="PRO_5003553811" description="Alpha-2-macroglobulin domain-containing protein" evidence="2">
    <location>
        <begin position="21"/>
        <end position="1845"/>
    </location>
</feature>
<dbReference type="STRING" id="883158.HMPREF9140_01957"/>
<dbReference type="SUPFAM" id="SSF48239">
    <property type="entry name" value="Terpenoid cyclases/Protein prenyltransferases"/>
    <property type="match status" value="1"/>
</dbReference>
<feature type="domain" description="Alpha-2-macroglobulin" evidence="3">
    <location>
        <begin position="1099"/>
        <end position="1189"/>
    </location>
</feature>
<proteinExistence type="inferred from homology"/>